<name>A0A3D8Q1C7_9BACI</name>
<dbReference type="AlphaFoldDB" id="A0A3D8Q1C7"/>
<dbReference type="EMBL" id="PIOC01000003">
    <property type="protein sequence ID" value="RDW21371.1"/>
    <property type="molecule type" value="Genomic_DNA"/>
</dbReference>
<protein>
    <submittedName>
        <fullName evidence="2">Uncharacterized protein</fullName>
    </submittedName>
</protein>
<dbReference type="OrthoDB" id="9955703at2"/>
<proteinExistence type="predicted"/>
<reference evidence="3" key="1">
    <citation type="submission" date="2017-11" db="EMBL/GenBank/DDBJ databases">
        <authorList>
            <person name="Zhu W."/>
        </authorList>
    </citation>
    <scope>NUCLEOTIDE SEQUENCE [LARGE SCALE GENOMIC DNA]</scope>
    <source>
        <strain evidence="3">CAU 1183</strain>
    </source>
</reference>
<dbReference type="RefSeq" id="WP_115771542.1">
    <property type="nucleotide sequence ID" value="NZ_PIOC01000003.1"/>
</dbReference>
<organism evidence="2 3">
    <name type="scientific">Oceanobacillus arenosus</name>
    <dbReference type="NCBI Taxonomy" id="1229153"/>
    <lineage>
        <taxon>Bacteria</taxon>
        <taxon>Bacillati</taxon>
        <taxon>Bacillota</taxon>
        <taxon>Bacilli</taxon>
        <taxon>Bacillales</taxon>
        <taxon>Bacillaceae</taxon>
        <taxon>Oceanobacillus</taxon>
    </lineage>
</organism>
<gene>
    <name evidence="2" type="ORF">CWR48_02910</name>
</gene>
<evidence type="ECO:0000313" key="3">
    <source>
        <dbReference type="Proteomes" id="UP000257143"/>
    </source>
</evidence>
<evidence type="ECO:0000256" key="1">
    <source>
        <dbReference type="SAM" id="MobiDB-lite"/>
    </source>
</evidence>
<keyword evidence="3" id="KW-1185">Reference proteome</keyword>
<comment type="caution">
    <text evidence="2">The sequence shown here is derived from an EMBL/GenBank/DDBJ whole genome shotgun (WGS) entry which is preliminary data.</text>
</comment>
<sequence>MALYSALSKLQDVYEKLEEGFYSIADFPLPEDKFLNHDPYISSKLFDEFLDIIHELSDLLEGSRLIEEVLNLIEEDSPINNLVMFNEQNYAIDLTNKNPASYNEEDLSSVQEQSSQKAHEEKSNLFNEASEDIKRLMEELLPLLIQ</sequence>
<accession>A0A3D8Q1C7</accession>
<feature type="region of interest" description="Disordered" evidence="1">
    <location>
        <begin position="101"/>
        <end position="124"/>
    </location>
</feature>
<evidence type="ECO:0000313" key="2">
    <source>
        <dbReference type="EMBL" id="RDW21371.1"/>
    </source>
</evidence>
<dbReference type="Proteomes" id="UP000257143">
    <property type="component" value="Unassembled WGS sequence"/>
</dbReference>